<dbReference type="RefSeq" id="WP_133613371.1">
    <property type="nucleotide sequence ID" value="NZ_SNYW01000008.1"/>
</dbReference>
<protein>
    <submittedName>
        <fullName evidence="4">Acyl-CoA reductase-like NAD-dependent aldehyde dehydrogenase</fullName>
    </submittedName>
</protein>
<dbReference type="AlphaFoldDB" id="A0A4R6WQK9"/>
<sequence length="531" mass="55445">MTAIVEAILAGDQRATGEADMMLESAEWAAAAFARFDRARIARIARAAADVAYAHAGELADAAVAETGFGVAAHKKIKNELTSKALHDLYAAEDFCSARIRAELKMVELPRPAGIVFALTPSTNPVCSVYYKVLMALFTRNAIILSPHPMAKKCSVRAAKLMAEAAEAAGAPLGVIQVIEQPSLPLIEHVMKSPRVGVILATGGTPMVRAAYSSGNPAIGVGPGNAPVLVDDTADLNAAAKRIVESKSFDNSILCTNESVVIAVESIADRLLQSLKAAGAHVAKPEEVAALRELLFGRGTFNIDVLGKSAIEIGAKAGLKLPANTKIILAEIDRIGIDEPLSKEKLCPVLGFLRVPHAQAGITQARALVRLSGAGHSAAIHSKHAPTILAYGAAVKALRVVVNAPCSQGAAGFGTHLAPAFTIGTGYFGSSSVGENVGPQHLVNWTRIAYNADAAEAFGGFDGLDAWAGGPALALGREAPMTLGRLQEGAEAVQNPPPQPPGRAGDTDEMALMREEIRRMVLEELRGALRS</sequence>
<dbReference type="InterPro" id="IPR015590">
    <property type="entry name" value="Aldehyde_DH_dom"/>
</dbReference>
<evidence type="ECO:0000256" key="1">
    <source>
        <dbReference type="ARBA" id="ARBA00023002"/>
    </source>
</evidence>
<feature type="region of interest" description="Disordered" evidence="2">
    <location>
        <begin position="490"/>
        <end position="509"/>
    </location>
</feature>
<dbReference type="Gene3D" id="3.40.309.10">
    <property type="entry name" value="Aldehyde Dehydrogenase, Chain A, domain 2"/>
    <property type="match status" value="1"/>
</dbReference>
<dbReference type="PANTHER" id="PTHR11699">
    <property type="entry name" value="ALDEHYDE DEHYDROGENASE-RELATED"/>
    <property type="match status" value="1"/>
</dbReference>
<evidence type="ECO:0000259" key="3">
    <source>
        <dbReference type="Pfam" id="PF00171"/>
    </source>
</evidence>
<dbReference type="GO" id="GO:0016620">
    <property type="term" value="F:oxidoreductase activity, acting on the aldehyde or oxo group of donors, NAD or NADP as acceptor"/>
    <property type="evidence" value="ECO:0007669"/>
    <property type="project" value="InterPro"/>
</dbReference>
<keyword evidence="1" id="KW-0560">Oxidoreductase</keyword>
<comment type="caution">
    <text evidence="4">The sequence shown here is derived from an EMBL/GenBank/DDBJ whole genome shotgun (WGS) entry which is preliminary data.</text>
</comment>
<evidence type="ECO:0000313" key="4">
    <source>
        <dbReference type="EMBL" id="TDQ82056.1"/>
    </source>
</evidence>
<gene>
    <name evidence="4" type="ORF">A8950_1876</name>
</gene>
<dbReference type="Pfam" id="PF00171">
    <property type="entry name" value="Aldedh"/>
    <property type="match status" value="1"/>
</dbReference>
<evidence type="ECO:0000256" key="2">
    <source>
        <dbReference type="SAM" id="MobiDB-lite"/>
    </source>
</evidence>
<dbReference type="EMBL" id="SNYW01000008">
    <property type="protein sequence ID" value="TDQ82056.1"/>
    <property type="molecule type" value="Genomic_DNA"/>
</dbReference>
<dbReference type="Gene3D" id="3.40.605.10">
    <property type="entry name" value="Aldehyde Dehydrogenase, Chain A, domain 1"/>
    <property type="match status" value="1"/>
</dbReference>
<dbReference type="InterPro" id="IPR016161">
    <property type="entry name" value="Ald_DH/histidinol_DH"/>
</dbReference>
<dbReference type="InterPro" id="IPR016162">
    <property type="entry name" value="Ald_DH_N"/>
</dbReference>
<evidence type="ECO:0000313" key="5">
    <source>
        <dbReference type="Proteomes" id="UP000295783"/>
    </source>
</evidence>
<proteinExistence type="predicted"/>
<name>A0A4R6WQK9_9PROT</name>
<dbReference type="SUPFAM" id="SSF53720">
    <property type="entry name" value="ALDH-like"/>
    <property type="match status" value="1"/>
</dbReference>
<reference evidence="4 5" key="1">
    <citation type="submission" date="2019-03" db="EMBL/GenBank/DDBJ databases">
        <title>Genomic Encyclopedia of Type Strains, Phase III (KMG-III): the genomes of soil and plant-associated and newly described type strains.</title>
        <authorList>
            <person name="Whitman W."/>
        </authorList>
    </citation>
    <scope>NUCLEOTIDE SEQUENCE [LARGE SCALE GENOMIC DNA]</scope>
    <source>
        <strain evidence="4 5">CGMCC 1.7660</strain>
    </source>
</reference>
<dbReference type="OrthoDB" id="9815791at2"/>
<dbReference type="Proteomes" id="UP000295783">
    <property type="component" value="Unassembled WGS sequence"/>
</dbReference>
<dbReference type="InterPro" id="IPR016163">
    <property type="entry name" value="Ald_DH_C"/>
</dbReference>
<organism evidence="4 5">
    <name type="scientific">Dongia mobilis</name>
    <dbReference type="NCBI Taxonomy" id="578943"/>
    <lineage>
        <taxon>Bacteria</taxon>
        <taxon>Pseudomonadati</taxon>
        <taxon>Pseudomonadota</taxon>
        <taxon>Alphaproteobacteria</taxon>
        <taxon>Rhodospirillales</taxon>
        <taxon>Dongiaceae</taxon>
        <taxon>Dongia</taxon>
    </lineage>
</organism>
<feature type="domain" description="Aldehyde dehydrogenase" evidence="3">
    <location>
        <begin position="17"/>
        <end position="278"/>
    </location>
</feature>
<keyword evidence="5" id="KW-1185">Reference proteome</keyword>
<accession>A0A4R6WQK9</accession>